<accession>A0ABQ5DEM2</accession>
<dbReference type="CDD" id="cd09274">
    <property type="entry name" value="RNase_HI_RT_Ty3"/>
    <property type="match status" value="1"/>
</dbReference>
<evidence type="ECO:0000256" key="2">
    <source>
        <dbReference type="ARBA" id="ARBA00022695"/>
    </source>
</evidence>
<dbReference type="InterPro" id="IPR041373">
    <property type="entry name" value="RT_RNaseH"/>
</dbReference>
<evidence type="ECO:0000256" key="5">
    <source>
        <dbReference type="ARBA" id="ARBA00022801"/>
    </source>
</evidence>
<dbReference type="Proteomes" id="UP001151760">
    <property type="component" value="Unassembled WGS sequence"/>
</dbReference>
<protein>
    <submittedName>
        <fullName evidence="8">Reverse transcriptase domain-containing protein</fullName>
    </submittedName>
</protein>
<name>A0ABQ5DEM2_9ASTR</name>
<gene>
    <name evidence="8" type="ORF">Tco_0936613</name>
</gene>
<keyword evidence="2" id="KW-0548">Nucleotidyltransferase</keyword>
<dbReference type="SUPFAM" id="SSF56672">
    <property type="entry name" value="DNA/RNA polymerases"/>
    <property type="match status" value="1"/>
</dbReference>
<evidence type="ECO:0000256" key="3">
    <source>
        <dbReference type="ARBA" id="ARBA00022722"/>
    </source>
</evidence>
<keyword evidence="6 8" id="KW-0695">RNA-directed DNA polymerase</keyword>
<evidence type="ECO:0000256" key="4">
    <source>
        <dbReference type="ARBA" id="ARBA00022759"/>
    </source>
</evidence>
<proteinExistence type="predicted"/>
<reference evidence="8" key="2">
    <citation type="submission" date="2022-01" db="EMBL/GenBank/DDBJ databases">
        <authorList>
            <person name="Yamashiro T."/>
            <person name="Shiraishi A."/>
            <person name="Satake H."/>
            <person name="Nakayama K."/>
        </authorList>
    </citation>
    <scope>NUCLEOTIDE SEQUENCE</scope>
</reference>
<evidence type="ECO:0000313" key="9">
    <source>
        <dbReference type="Proteomes" id="UP001151760"/>
    </source>
</evidence>
<dbReference type="PANTHER" id="PTHR34072">
    <property type="entry name" value="ENZYMATIC POLYPROTEIN-RELATED"/>
    <property type="match status" value="1"/>
</dbReference>
<comment type="caution">
    <text evidence="8">The sequence shown here is derived from an EMBL/GenBank/DDBJ whole genome shotgun (WGS) entry which is preliminary data.</text>
</comment>
<dbReference type="GO" id="GO:0003964">
    <property type="term" value="F:RNA-directed DNA polymerase activity"/>
    <property type="evidence" value="ECO:0007669"/>
    <property type="project" value="UniProtKB-KW"/>
</dbReference>
<keyword evidence="1" id="KW-0808">Transferase</keyword>
<organism evidence="8 9">
    <name type="scientific">Tanacetum coccineum</name>
    <dbReference type="NCBI Taxonomy" id="301880"/>
    <lineage>
        <taxon>Eukaryota</taxon>
        <taxon>Viridiplantae</taxon>
        <taxon>Streptophyta</taxon>
        <taxon>Embryophyta</taxon>
        <taxon>Tracheophyta</taxon>
        <taxon>Spermatophyta</taxon>
        <taxon>Magnoliopsida</taxon>
        <taxon>eudicotyledons</taxon>
        <taxon>Gunneridae</taxon>
        <taxon>Pentapetalae</taxon>
        <taxon>asterids</taxon>
        <taxon>campanulids</taxon>
        <taxon>Asterales</taxon>
        <taxon>Asteraceae</taxon>
        <taxon>Asteroideae</taxon>
        <taxon>Anthemideae</taxon>
        <taxon>Anthemidinae</taxon>
        <taxon>Tanacetum</taxon>
    </lineage>
</organism>
<keyword evidence="3" id="KW-0540">Nuclease</keyword>
<evidence type="ECO:0000313" key="8">
    <source>
        <dbReference type="EMBL" id="GJT36748.1"/>
    </source>
</evidence>
<evidence type="ECO:0000256" key="6">
    <source>
        <dbReference type="ARBA" id="ARBA00022918"/>
    </source>
</evidence>
<sequence length="277" mass="31954">MLPPTEIHEKNLHDTRLELGAGGFAHMMLETDYLYCTKCIVYTDHKSLQYILDQKELNMRQRRWLELLSDYDCELHYHPGKANVVADELSRKNRPKPLRVRALVMTIGLNLPTRILKFSGERKEEELRSNKTILKRNGVDTWVPVFQSSLIVMVGFRVQFRQSLPRSFGTQLDMSTAFALEQTGIIFDLGANQHLTYTDKILVNVIDISYLRIKVSHPNGTEALITKVGNLILTKFLTLYDVLVVPEYFVTLVFVHKVARDNKFIVGFDESKCFLMS</sequence>
<dbReference type="EMBL" id="BQNB010015166">
    <property type="protein sequence ID" value="GJT36748.1"/>
    <property type="molecule type" value="Genomic_DNA"/>
</dbReference>
<keyword evidence="5" id="KW-0378">Hydrolase</keyword>
<keyword evidence="9" id="KW-1185">Reference proteome</keyword>
<keyword evidence="4" id="KW-0255">Endonuclease</keyword>
<dbReference type="Pfam" id="PF17917">
    <property type="entry name" value="RT_RNaseH"/>
    <property type="match status" value="1"/>
</dbReference>
<evidence type="ECO:0000259" key="7">
    <source>
        <dbReference type="Pfam" id="PF17917"/>
    </source>
</evidence>
<dbReference type="PANTHER" id="PTHR34072:SF52">
    <property type="entry name" value="RIBONUCLEASE H"/>
    <property type="match status" value="1"/>
</dbReference>
<evidence type="ECO:0000256" key="1">
    <source>
        <dbReference type="ARBA" id="ARBA00022679"/>
    </source>
</evidence>
<reference evidence="8" key="1">
    <citation type="journal article" date="2022" name="Int. J. Mol. Sci.">
        <title>Draft Genome of Tanacetum Coccineum: Genomic Comparison of Closely Related Tanacetum-Family Plants.</title>
        <authorList>
            <person name="Yamashiro T."/>
            <person name="Shiraishi A."/>
            <person name="Nakayama K."/>
            <person name="Satake H."/>
        </authorList>
    </citation>
    <scope>NUCLEOTIDE SEQUENCE</scope>
</reference>
<dbReference type="InterPro" id="IPR043502">
    <property type="entry name" value="DNA/RNA_pol_sf"/>
</dbReference>
<feature type="domain" description="Reverse transcriptase RNase H-like" evidence="7">
    <location>
        <begin position="31"/>
        <end position="71"/>
    </location>
</feature>